<dbReference type="GO" id="GO:0006865">
    <property type="term" value="P:amino acid transport"/>
    <property type="evidence" value="ECO:0007669"/>
    <property type="project" value="UniProtKB-KW"/>
</dbReference>
<protein>
    <submittedName>
        <fullName evidence="11">Arginine ABC transporter, permease protein ArtQ</fullName>
    </submittedName>
</protein>
<evidence type="ECO:0000256" key="9">
    <source>
        <dbReference type="RuleBase" id="RU363032"/>
    </source>
</evidence>
<feature type="transmembrane region" description="Helical" evidence="9">
    <location>
        <begin position="194"/>
        <end position="211"/>
    </location>
</feature>
<evidence type="ECO:0000256" key="3">
    <source>
        <dbReference type="ARBA" id="ARBA00022448"/>
    </source>
</evidence>
<dbReference type="KEGG" id="bmd:BMD_4417"/>
<comment type="subcellular location">
    <subcellularLocation>
        <location evidence="1 9">Cell membrane</location>
        <topology evidence="1 9">Multi-pass membrane protein</topology>
    </subcellularLocation>
</comment>
<evidence type="ECO:0000256" key="1">
    <source>
        <dbReference type="ARBA" id="ARBA00004651"/>
    </source>
</evidence>
<dbReference type="InterPro" id="IPR000515">
    <property type="entry name" value="MetI-like"/>
</dbReference>
<reference evidence="11 12" key="1">
    <citation type="journal article" date="2011" name="J. Bacteriol.">
        <title>Genome sequences of the biotechnologically important Bacillus megaterium strains QM B1551 and DSM319.</title>
        <authorList>
            <person name="Eppinger M."/>
            <person name="Bunk B."/>
            <person name="Johns M.A."/>
            <person name="Edirisinghe J.N."/>
            <person name="Kutumbaka K.K."/>
            <person name="Koenig S.S."/>
            <person name="Huot Creasy H."/>
            <person name="Rosovitz M.J."/>
            <person name="Riley D.R."/>
            <person name="Daugherty S."/>
            <person name="Martin M."/>
            <person name="Elbourne L.D."/>
            <person name="Paulsen I."/>
            <person name="Biedendieck R."/>
            <person name="Braun C."/>
            <person name="Grayburn S."/>
            <person name="Dhingra S."/>
            <person name="Lukyanchuk V."/>
            <person name="Ball B."/>
            <person name="Ul-Qamar R."/>
            <person name="Seibel J."/>
            <person name="Bremer E."/>
            <person name="Jahn D."/>
            <person name="Ravel J."/>
            <person name="Vary P.S."/>
        </authorList>
    </citation>
    <scope>NUCLEOTIDE SEQUENCE [LARGE SCALE GENOMIC DNA]</scope>
    <source>
        <strain evidence="12">DSM 319 / IMG 1521</strain>
    </source>
</reference>
<dbReference type="CDD" id="cd06261">
    <property type="entry name" value="TM_PBP2"/>
    <property type="match status" value="1"/>
</dbReference>
<keyword evidence="7 9" id="KW-1133">Transmembrane helix</keyword>
<dbReference type="HOGENOM" id="CLU_019602_1_1_9"/>
<dbReference type="Pfam" id="PF00528">
    <property type="entry name" value="BPD_transp_1"/>
    <property type="match status" value="1"/>
</dbReference>
<dbReference type="PROSITE" id="PS50928">
    <property type="entry name" value="ABC_TM1"/>
    <property type="match status" value="1"/>
</dbReference>
<keyword evidence="8 9" id="KW-0472">Membrane</keyword>
<evidence type="ECO:0000256" key="2">
    <source>
        <dbReference type="ARBA" id="ARBA00010072"/>
    </source>
</evidence>
<evidence type="ECO:0000313" key="11">
    <source>
        <dbReference type="EMBL" id="ADF41247.1"/>
    </source>
</evidence>
<organism evidence="11 12">
    <name type="scientific">Priestia megaterium (strain DSM 319 / IMG 1521)</name>
    <name type="common">Bacillus megaterium</name>
    <dbReference type="NCBI Taxonomy" id="592022"/>
    <lineage>
        <taxon>Bacteria</taxon>
        <taxon>Bacillati</taxon>
        <taxon>Bacillota</taxon>
        <taxon>Bacilli</taxon>
        <taxon>Bacillales</taxon>
        <taxon>Bacillaceae</taxon>
        <taxon>Priestia</taxon>
    </lineage>
</organism>
<evidence type="ECO:0000259" key="10">
    <source>
        <dbReference type="PROSITE" id="PS50928"/>
    </source>
</evidence>
<accession>D5DLB9</accession>
<dbReference type="AlphaFoldDB" id="D5DLB9"/>
<name>D5DLB9_PRIM3</name>
<dbReference type="GO" id="GO:0043190">
    <property type="term" value="C:ATP-binding cassette (ABC) transporter complex"/>
    <property type="evidence" value="ECO:0007669"/>
    <property type="project" value="InterPro"/>
</dbReference>
<evidence type="ECO:0000256" key="8">
    <source>
        <dbReference type="ARBA" id="ARBA00023136"/>
    </source>
</evidence>
<keyword evidence="3 9" id="KW-0813">Transport</keyword>
<dbReference type="PANTHER" id="PTHR30614">
    <property type="entry name" value="MEMBRANE COMPONENT OF AMINO ACID ABC TRANSPORTER"/>
    <property type="match status" value="1"/>
</dbReference>
<keyword evidence="6" id="KW-0029">Amino-acid transport</keyword>
<dbReference type="NCBIfam" id="TIGR01726">
    <property type="entry name" value="HEQRo_perm_3TM"/>
    <property type="match status" value="1"/>
</dbReference>
<evidence type="ECO:0000256" key="5">
    <source>
        <dbReference type="ARBA" id="ARBA00022692"/>
    </source>
</evidence>
<evidence type="ECO:0000256" key="4">
    <source>
        <dbReference type="ARBA" id="ARBA00022475"/>
    </source>
</evidence>
<sequence length="223" mass="24354">MELGMNLDFSQIVPSMPYILKGIGVTIQIVLASAILGFVLGVILSLCKISRNKPLQWFADAYTSVFRGTPLVLQLLLIYFGLPQLLGFDIAPFPAAVAAFGLNSAAYISEIIRAGILAVDKGQREAALALGIPYRRMMGQIILPQALKNILPALMNEFITLTKESAIVTVIGALDIMRRAYIVGGEKFAYLEPLIFAGLIYYVMVMGLTLLGKAVERRMRKGD</sequence>
<proteinExistence type="inferred from homology"/>
<evidence type="ECO:0000256" key="6">
    <source>
        <dbReference type="ARBA" id="ARBA00022970"/>
    </source>
</evidence>
<keyword evidence="5 9" id="KW-0812">Transmembrane</keyword>
<dbReference type="InterPro" id="IPR010065">
    <property type="entry name" value="AA_ABC_transptr_permease_3TM"/>
</dbReference>
<dbReference type="InterPro" id="IPR035906">
    <property type="entry name" value="MetI-like_sf"/>
</dbReference>
<evidence type="ECO:0000313" key="12">
    <source>
        <dbReference type="Proteomes" id="UP000002365"/>
    </source>
</evidence>
<dbReference type="Gene3D" id="1.10.3720.10">
    <property type="entry name" value="MetI-like"/>
    <property type="match status" value="1"/>
</dbReference>
<keyword evidence="4" id="KW-1003">Cell membrane</keyword>
<comment type="similarity">
    <text evidence="2">Belongs to the binding-protein-dependent transport system permease family. HisMQ subfamily.</text>
</comment>
<feature type="domain" description="ABC transmembrane type-1" evidence="10">
    <location>
        <begin position="23"/>
        <end position="212"/>
    </location>
</feature>
<dbReference type="InterPro" id="IPR043429">
    <property type="entry name" value="ArtM/GltK/GlnP/TcyL/YhdX-like"/>
</dbReference>
<dbReference type="SUPFAM" id="SSF161098">
    <property type="entry name" value="MetI-like"/>
    <property type="match status" value="1"/>
</dbReference>
<evidence type="ECO:0000256" key="7">
    <source>
        <dbReference type="ARBA" id="ARBA00022989"/>
    </source>
</evidence>
<feature type="transmembrane region" description="Helical" evidence="9">
    <location>
        <begin position="65"/>
        <end position="82"/>
    </location>
</feature>
<dbReference type="Proteomes" id="UP000002365">
    <property type="component" value="Chromosome"/>
</dbReference>
<dbReference type="FunFam" id="1.10.3720.10:FF:000033">
    <property type="entry name" value="Polar amino acid ABC transporter permease"/>
    <property type="match status" value="1"/>
</dbReference>
<feature type="transmembrane region" description="Helical" evidence="9">
    <location>
        <begin position="20"/>
        <end position="44"/>
    </location>
</feature>
<dbReference type="GO" id="GO:0022857">
    <property type="term" value="F:transmembrane transporter activity"/>
    <property type="evidence" value="ECO:0007669"/>
    <property type="project" value="InterPro"/>
</dbReference>
<gene>
    <name evidence="11" type="primary">artQ</name>
    <name evidence="11" type="ordered locus">BMD_4417</name>
</gene>
<dbReference type="PANTHER" id="PTHR30614:SF20">
    <property type="entry name" value="GLUTAMINE TRANSPORT SYSTEM PERMEASE PROTEIN GLNP"/>
    <property type="match status" value="1"/>
</dbReference>
<dbReference type="EMBL" id="CP001982">
    <property type="protein sequence ID" value="ADF41247.1"/>
    <property type="molecule type" value="Genomic_DNA"/>
</dbReference>